<dbReference type="GO" id="GO:0016559">
    <property type="term" value="P:peroxisome fission"/>
    <property type="evidence" value="ECO:0007669"/>
    <property type="project" value="TreeGrafter"/>
</dbReference>
<sequence length="352" mass="39117">LPQIVVVGDQSSGKSSVLEGLIKKPIPRDSGLCTRFATQIVFRRAVEERVVVSIVPSLESSQEHRQNIEAWGREVADLDTNTFSKIMQGAHEQMGLISEETTAIPRPTFSDDVLRLEISGPSQEHLSGIDVPGIFKIPTEGLTTKADIDLVRCMVRSYMENPRSVMLTVIPANVDEATQEIIKLATDADPSGERTLGVFTKPDLVDRGAEPAVVSILNGHSRVMKLGWHIIRNPGQRELQDVHLDRDQLESIFFRSQSPWNGIDEAKVGALFSPVYISRLPADVLQQLERLFLKLPDLHKFTSSKSKRAASVAVKENSPKNPLRAQQLRVAQRLTAFDEVCNGEDQCRQQIV</sequence>
<gene>
    <name evidence="2" type="ORF">D0865_14153</name>
</gene>
<feature type="non-terminal residue" evidence="2">
    <location>
        <position position="1"/>
    </location>
</feature>
<dbReference type="InterPro" id="IPR001401">
    <property type="entry name" value="Dynamin_GTPase"/>
</dbReference>
<dbReference type="InterPro" id="IPR030381">
    <property type="entry name" value="G_DYNAMIN_dom"/>
</dbReference>
<dbReference type="GO" id="GO:0005874">
    <property type="term" value="C:microtubule"/>
    <property type="evidence" value="ECO:0007669"/>
    <property type="project" value="TreeGrafter"/>
</dbReference>
<dbReference type="Gene3D" id="3.40.50.300">
    <property type="entry name" value="P-loop containing nucleotide triphosphate hydrolases"/>
    <property type="match status" value="1"/>
</dbReference>
<dbReference type="SUPFAM" id="SSF52540">
    <property type="entry name" value="P-loop containing nucleoside triphosphate hydrolases"/>
    <property type="match status" value="1"/>
</dbReference>
<accession>A0A3M7B441</accession>
<dbReference type="GO" id="GO:0005525">
    <property type="term" value="F:GTP binding"/>
    <property type="evidence" value="ECO:0007669"/>
    <property type="project" value="InterPro"/>
</dbReference>
<protein>
    <recommendedName>
        <fullName evidence="1">Dynamin-type G domain-containing protein</fullName>
    </recommendedName>
</protein>
<organism evidence="2 3">
    <name type="scientific">Hortaea werneckii</name>
    <name type="common">Black yeast</name>
    <name type="synonym">Cladosporium werneckii</name>
    <dbReference type="NCBI Taxonomy" id="91943"/>
    <lineage>
        <taxon>Eukaryota</taxon>
        <taxon>Fungi</taxon>
        <taxon>Dikarya</taxon>
        <taxon>Ascomycota</taxon>
        <taxon>Pezizomycotina</taxon>
        <taxon>Dothideomycetes</taxon>
        <taxon>Dothideomycetidae</taxon>
        <taxon>Mycosphaerellales</taxon>
        <taxon>Teratosphaeriaceae</taxon>
        <taxon>Hortaea</taxon>
    </lineage>
</organism>
<evidence type="ECO:0000259" key="1">
    <source>
        <dbReference type="PROSITE" id="PS51718"/>
    </source>
</evidence>
<dbReference type="SMART" id="SM00053">
    <property type="entry name" value="DYNc"/>
    <property type="match status" value="1"/>
</dbReference>
<proteinExistence type="predicted"/>
<dbReference type="GO" id="GO:0000266">
    <property type="term" value="P:mitochondrial fission"/>
    <property type="evidence" value="ECO:0007669"/>
    <property type="project" value="TreeGrafter"/>
</dbReference>
<dbReference type="PANTHER" id="PTHR11566">
    <property type="entry name" value="DYNAMIN"/>
    <property type="match status" value="1"/>
</dbReference>
<dbReference type="GO" id="GO:0008017">
    <property type="term" value="F:microtubule binding"/>
    <property type="evidence" value="ECO:0007669"/>
    <property type="project" value="TreeGrafter"/>
</dbReference>
<feature type="domain" description="Dynamin-type G" evidence="1">
    <location>
        <begin position="1"/>
        <end position="296"/>
    </location>
</feature>
<dbReference type="CDD" id="cd08771">
    <property type="entry name" value="DLP_1"/>
    <property type="match status" value="1"/>
</dbReference>
<dbReference type="OrthoDB" id="415706at2759"/>
<dbReference type="InterPro" id="IPR027417">
    <property type="entry name" value="P-loop_NTPase"/>
</dbReference>
<dbReference type="EMBL" id="QWIN01001966">
    <property type="protein sequence ID" value="RMY34554.1"/>
    <property type="molecule type" value="Genomic_DNA"/>
</dbReference>
<comment type="caution">
    <text evidence="2">The sequence shown here is derived from an EMBL/GenBank/DDBJ whole genome shotgun (WGS) entry which is preliminary data.</text>
</comment>
<dbReference type="PRINTS" id="PR00195">
    <property type="entry name" value="DYNAMIN"/>
</dbReference>
<dbReference type="GO" id="GO:0048312">
    <property type="term" value="P:intracellular distribution of mitochondria"/>
    <property type="evidence" value="ECO:0007669"/>
    <property type="project" value="TreeGrafter"/>
</dbReference>
<reference evidence="2 3" key="1">
    <citation type="journal article" date="2018" name="BMC Genomics">
        <title>Genomic evidence for intraspecific hybridization in a clonal and extremely halotolerant yeast.</title>
        <authorList>
            <person name="Gostincar C."/>
            <person name="Stajich J.E."/>
            <person name="Zupancic J."/>
            <person name="Zalar P."/>
            <person name="Gunde-Cimerman N."/>
        </authorList>
    </citation>
    <scope>NUCLEOTIDE SEQUENCE [LARGE SCALE GENOMIC DNA]</scope>
    <source>
        <strain evidence="2 3">EXF-151</strain>
    </source>
</reference>
<dbReference type="GO" id="GO:0003924">
    <property type="term" value="F:GTPase activity"/>
    <property type="evidence" value="ECO:0007669"/>
    <property type="project" value="InterPro"/>
</dbReference>
<name>A0A3M7B441_HORWE</name>
<dbReference type="InterPro" id="IPR045063">
    <property type="entry name" value="Dynamin_N"/>
</dbReference>
<dbReference type="AlphaFoldDB" id="A0A3M7B441"/>
<dbReference type="PROSITE" id="PS51718">
    <property type="entry name" value="G_DYNAMIN_2"/>
    <property type="match status" value="1"/>
</dbReference>
<dbReference type="Pfam" id="PF00350">
    <property type="entry name" value="Dynamin_N"/>
    <property type="match status" value="1"/>
</dbReference>
<dbReference type="GO" id="GO:0005739">
    <property type="term" value="C:mitochondrion"/>
    <property type="evidence" value="ECO:0007669"/>
    <property type="project" value="TreeGrafter"/>
</dbReference>
<dbReference type="PANTHER" id="PTHR11566:SF215">
    <property type="entry name" value="DYNAMIN GTPASE"/>
    <property type="match status" value="1"/>
</dbReference>
<dbReference type="GO" id="GO:0006897">
    <property type="term" value="P:endocytosis"/>
    <property type="evidence" value="ECO:0007669"/>
    <property type="project" value="TreeGrafter"/>
</dbReference>
<evidence type="ECO:0000313" key="3">
    <source>
        <dbReference type="Proteomes" id="UP000270230"/>
    </source>
</evidence>
<dbReference type="GO" id="GO:0016020">
    <property type="term" value="C:membrane"/>
    <property type="evidence" value="ECO:0007669"/>
    <property type="project" value="TreeGrafter"/>
</dbReference>
<dbReference type="InterPro" id="IPR022812">
    <property type="entry name" value="Dynamin"/>
</dbReference>
<evidence type="ECO:0000313" key="2">
    <source>
        <dbReference type="EMBL" id="RMY34554.1"/>
    </source>
</evidence>
<dbReference type="Proteomes" id="UP000270230">
    <property type="component" value="Unassembled WGS sequence"/>
</dbReference>